<organism evidence="1 2">
    <name type="scientific">Arachis hypogaea</name>
    <name type="common">Peanut</name>
    <dbReference type="NCBI Taxonomy" id="3818"/>
    <lineage>
        <taxon>Eukaryota</taxon>
        <taxon>Viridiplantae</taxon>
        <taxon>Streptophyta</taxon>
        <taxon>Embryophyta</taxon>
        <taxon>Tracheophyta</taxon>
        <taxon>Spermatophyta</taxon>
        <taxon>Magnoliopsida</taxon>
        <taxon>eudicotyledons</taxon>
        <taxon>Gunneridae</taxon>
        <taxon>Pentapetalae</taxon>
        <taxon>rosids</taxon>
        <taxon>fabids</taxon>
        <taxon>Fabales</taxon>
        <taxon>Fabaceae</taxon>
        <taxon>Papilionoideae</taxon>
        <taxon>50 kb inversion clade</taxon>
        <taxon>dalbergioids sensu lato</taxon>
        <taxon>Dalbergieae</taxon>
        <taxon>Pterocarpus clade</taxon>
        <taxon>Arachis</taxon>
    </lineage>
</organism>
<evidence type="ECO:0000313" key="1">
    <source>
        <dbReference type="EMBL" id="RYR65596.1"/>
    </source>
</evidence>
<evidence type="ECO:0000313" key="2">
    <source>
        <dbReference type="Proteomes" id="UP000289738"/>
    </source>
</evidence>
<accession>A0A445DR00</accession>
<reference evidence="1 2" key="1">
    <citation type="submission" date="2019-01" db="EMBL/GenBank/DDBJ databases">
        <title>Sequencing of cultivated peanut Arachis hypogaea provides insights into genome evolution and oil improvement.</title>
        <authorList>
            <person name="Chen X."/>
        </authorList>
    </citation>
    <scope>NUCLEOTIDE SEQUENCE [LARGE SCALE GENOMIC DNA]</scope>
    <source>
        <strain evidence="2">cv. Fuhuasheng</strain>
        <tissue evidence="1">Leaves</tissue>
    </source>
</reference>
<keyword evidence="2" id="KW-1185">Reference proteome</keyword>
<gene>
    <name evidence="1" type="ORF">Ahy_A03g011517</name>
</gene>
<sequence>MAAFTSSILAFSGSLNLRMNLPLLRSTRPGRSALNTCASGVSFQSTRVFTNAEFSEEVRELGNWKSLKGSQTSRENGSLLLPPKKLGISDIFSLFDD</sequence>
<proteinExistence type="predicted"/>
<name>A0A445DR00_ARAHY</name>
<dbReference type="Proteomes" id="UP000289738">
    <property type="component" value="Chromosome A03"/>
</dbReference>
<dbReference type="EMBL" id="SDMP01000003">
    <property type="protein sequence ID" value="RYR65596.1"/>
    <property type="molecule type" value="Genomic_DNA"/>
</dbReference>
<protein>
    <submittedName>
        <fullName evidence="1">Uncharacterized protein</fullName>
    </submittedName>
</protein>
<comment type="caution">
    <text evidence="1">The sequence shown here is derived from an EMBL/GenBank/DDBJ whole genome shotgun (WGS) entry which is preliminary data.</text>
</comment>
<dbReference type="AlphaFoldDB" id="A0A445DR00"/>